<dbReference type="NCBIfam" id="NF003008">
    <property type="entry name" value="PRK03824.1"/>
    <property type="match status" value="1"/>
</dbReference>
<dbReference type="FunFam" id="3.30.2320.80:FF:000004">
    <property type="entry name" value="Hydrogenase maturation factor HypA"/>
    <property type="match status" value="1"/>
</dbReference>
<evidence type="ECO:0000256" key="4">
    <source>
        <dbReference type="ARBA" id="ARBA00022833"/>
    </source>
</evidence>
<evidence type="ECO:0000256" key="2">
    <source>
        <dbReference type="ARBA" id="ARBA00022596"/>
    </source>
</evidence>
<dbReference type="EMBL" id="CP007140">
    <property type="protein sequence ID" value="AJC71338.1"/>
    <property type="molecule type" value="Genomic_DNA"/>
</dbReference>
<dbReference type="PANTHER" id="PTHR34535:SF3">
    <property type="entry name" value="HYDROGENASE MATURATION FACTOR HYPA"/>
    <property type="match status" value="1"/>
</dbReference>
<feature type="binding site" evidence="5">
    <location>
        <position position="113"/>
    </location>
    <ligand>
        <name>Zn(2+)</name>
        <dbReference type="ChEBI" id="CHEBI:29105"/>
    </ligand>
</feature>
<comment type="function">
    <text evidence="5">Involved in the maturation of [NiFe] hydrogenases. Required for nickel insertion into the metal center of the hydrogenase.</text>
</comment>
<feature type="binding site" evidence="5">
    <location>
        <position position="76"/>
    </location>
    <ligand>
        <name>Zn(2+)</name>
        <dbReference type="ChEBI" id="CHEBI:29105"/>
    </ligand>
</feature>
<dbReference type="InterPro" id="IPR020538">
    <property type="entry name" value="Hydgase_Ni_incorp_HypA/HybF_CS"/>
</dbReference>
<dbReference type="GeneID" id="27134729"/>
<keyword evidence="3 5" id="KW-0479">Metal-binding</keyword>
<dbReference type="PROSITE" id="PS01249">
    <property type="entry name" value="HYPA"/>
    <property type="match status" value="1"/>
</dbReference>
<dbReference type="GO" id="GO:0016151">
    <property type="term" value="F:nickel cation binding"/>
    <property type="evidence" value="ECO:0007669"/>
    <property type="project" value="UniProtKB-UniRule"/>
</dbReference>
<dbReference type="PIRSF" id="PIRSF004761">
    <property type="entry name" value="Hydrgn_mat_HypA"/>
    <property type="match status" value="1"/>
</dbReference>
<dbReference type="STRING" id="1432656.X802_03550"/>
<dbReference type="RefSeq" id="WP_062371042.1">
    <property type="nucleotide sequence ID" value="NZ_CP007140.1"/>
</dbReference>
<evidence type="ECO:0000313" key="7">
    <source>
        <dbReference type="Proteomes" id="UP000062043"/>
    </source>
</evidence>
<gene>
    <name evidence="5 6" type="primary">hypA</name>
    <name evidence="6" type="ORF">X802_03550</name>
</gene>
<dbReference type="GO" id="GO:0008270">
    <property type="term" value="F:zinc ion binding"/>
    <property type="evidence" value="ECO:0007669"/>
    <property type="project" value="UniProtKB-UniRule"/>
</dbReference>
<name>A0A0X1KJA5_9EURY</name>
<feature type="binding site" evidence="5">
    <location>
        <position position="2"/>
    </location>
    <ligand>
        <name>Ni(2+)</name>
        <dbReference type="ChEBI" id="CHEBI:49786"/>
    </ligand>
</feature>
<proteinExistence type="inferred from homology"/>
<dbReference type="AlphaFoldDB" id="A0A0X1KJA5"/>
<protein>
    <recommendedName>
        <fullName evidence="5">Hydrogenase maturation factor HypA</fullName>
    </recommendedName>
</protein>
<keyword evidence="7" id="KW-1185">Reference proteome</keyword>
<dbReference type="PATRIC" id="fig|1432656.3.peg.686"/>
<evidence type="ECO:0000256" key="1">
    <source>
        <dbReference type="ARBA" id="ARBA00010748"/>
    </source>
</evidence>
<dbReference type="InterPro" id="IPR000688">
    <property type="entry name" value="HypA/HybF"/>
</dbReference>
<evidence type="ECO:0000256" key="3">
    <source>
        <dbReference type="ARBA" id="ARBA00022723"/>
    </source>
</evidence>
<accession>A0A0X1KJA5</accession>
<organism evidence="6 7">
    <name type="scientific">Thermococcus guaymasensis DSM 11113</name>
    <dbReference type="NCBI Taxonomy" id="1432656"/>
    <lineage>
        <taxon>Archaea</taxon>
        <taxon>Methanobacteriati</taxon>
        <taxon>Methanobacteriota</taxon>
        <taxon>Thermococci</taxon>
        <taxon>Thermococcales</taxon>
        <taxon>Thermococcaceae</taxon>
        <taxon>Thermococcus</taxon>
    </lineage>
</organism>
<feature type="binding site" evidence="5">
    <location>
        <position position="73"/>
    </location>
    <ligand>
        <name>Zn(2+)</name>
        <dbReference type="ChEBI" id="CHEBI:29105"/>
    </ligand>
</feature>
<feature type="binding site" evidence="5">
    <location>
        <position position="110"/>
    </location>
    <ligand>
        <name>Zn(2+)</name>
        <dbReference type="ChEBI" id="CHEBI:29105"/>
    </ligand>
</feature>
<dbReference type="Gene3D" id="3.30.2320.80">
    <property type="match status" value="1"/>
</dbReference>
<evidence type="ECO:0000256" key="5">
    <source>
        <dbReference type="HAMAP-Rule" id="MF_00213"/>
    </source>
</evidence>
<dbReference type="HAMAP" id="MF_00213">
    <property type="entry name" value="HypA_HybF"/>
    <property type="match status" value="1"/>
</dbReference>
<dbReference type="OrthoDB" id="36835at2157"/>
<dbReference type="Pfam" id="PF01155">
    <property type="entry name" value="HypA"/>
    <property type="match status" value="1"/>
</dbReference>
<evidence type="ECO:0000313" key="6">
    <source>
        <dbReference type="EMBL" id="AJC71338.1"/>
    </source>
</evidence>
<dbReference type="KEGG" id="tgy:X802_03550"/>
<reference evidence="6 7" key="1">
    <citation type="submission" date="2014-01" db="EMBL/GenBank/DDBJ databases">
        <title>Genome sequencing of Thermococcus guaymasensis.</title>
        <authorList>
            <person name="Zhang X."/>
            <person name="Alvare G."/>
            <person name="Fristensky B."/>
            <person name="Chen L."/>
            <person name="Suen T."/>
            <person name="Chen Q."/>
            <person name="Ma K."/>
        </authorList>
    </citation>
    <scope>NUCLEOTIDE SEQUENCE [LARGE SCALE GENOMIC DNA]</scope>
    <source>
        <strain evidence="6 7">DSM 11113</strain>
    </source>
</reference>
<dbReference type="Proteomes" id="UP000062043">
    <property type="component" value="Chromosome"/>
</dbReference>
<dbReference type="GO" id="GO:0051604">
    <property type="term" value="P:protein maturation"/>
    <property type="evidence" value="ECO:0007669"/>
    <property type="project" value="InterPro"/>
</dbReference>
<comment type="similarity">
    <text evidence="1 5">Belongs to the HypA/HybF family.</text>
</comment>
<keyword evidence="2 5" id="KW-0533">Nickel</keyword>
<keyword evidence="4 5" id="KW-0862">Zinc</keyword>
<sequence length="139" mass="15654">MHEWALADAIVRTVLDYAQKEGAQRVKAVKVVLGELQDVAEDIVKFAMEQMFVGTIAEGAEIIFEEEEAVFKCRNCGHTWKLKDVKENFDDRIKEDIHFIPEVVHAFLACPKCGSHDFEVVQGRGVYVAGIMIEKEGEA</sequence>
<dbReference type="PANTHER" id="PTHR34535">
    <property type="entry name" value="HYDROGENASE MATURATION FACTOR HYPA"/>
    <property type="match status" value="1"/>
</dbReference>